<evidence type="ECO:0000313" key="8">
    <source>
        <dbReference type="Proteomes" id="UP000229191"/>
    </source>
</evidence>
<evidence type="ECO:0000256" key="3">
    <source>
        <dbReference type="ARBA" id="ARBA00023274"/>
    </source>
</evidence>
<dbReference type="InterPro" id="IPR001063">
    <property type="entry name" value="Ribosomal_uL22"/>
</dbReference>
<accession>A0A2M7BQG2</accession>
<dbReference type="GO" id="GO:0003735">
    <property type="term" value="F:structural constituent of ribosome"/>
    <property type="evidence" value="ECO:0007669"/>
    <property type="project" value="InterPro"/>
</dbReference>
<name>A0A2M7BQG2_9BACT</name>
<dbReference type="PANTHER" id="PTHR13501">
    <property type="entry name" value="CHLOROPLAST 50S RIBOSOMAL PROTEIN L22-RELATED"/>
    <property type="match status" value="1"/>
</dbReference>
<keyword evidence="3 4" id="KW-0687">Ribonucleoprotein</keyword>
<dbReference type="Pfam" id="PF00237">
    <property type="entry name" value="Ribosomal_L22"/>
    <property type="match status" value="1"/>
</dbReference>
<sequence length="133" mass="14986">MATKKITKTTIATKAEPIFKESVYNDKNIQISPRKLRLLVETSKKLTVLSALSKLKFTNTKSARVLVKAIETAIATAKNNYNLIPETLKFTSFIVNEGPKTKRTDKSHGSRFARGIIIRRHSRLNMTVKGQIK</sequence>
<dbReference type="Proteomes" id="UP000229191">
    <property type="component" value="Unassembled WGS sequence"/>
</dbReference>
<dbReference type="GO" id="GO:0006412">
    <property type="term" value="P:translation"/>
    <property type="evidence" value="ECO:0007669"/>
    <property type="project" value="InterPro"/>
</dbReference>
<dbReference type="InterPro" id="IPR036394">
    <property type="entry name" value="Ribosomal_uL22_sf"/>
</dbReference>
<dbReference type="InterPro" id="IPR047867">
    <property type="entry name" value="Ribosomal_uL22_bac/org-type"/>
</dbReference>
<keyword evidence="2 4" id="KW-0689">Ribosomal protein</keyword>
<gene>
    <name evidence="7" type="ORF">COS53_00735</name>
</gene>
<evidence type="ECO:0000256" key="5">
    <source>
        <dbReference type="RuleBase" id="RU004006"/>
    </source>
</evidence>
<dbReference type="PANTHER" id="PTHR13501:SF8">
    <property type="entry name" value="LARGE RIBOSOMAL SUBUNIT PROTEIN UL22M"/>
    <property type="match status" value="1"/>
</dbReference>
<dbReference type="SUPFAM" id="SSF54843">
    <property type="entry name" value="Ribosomal protein L22"/>
    <property type="match status" value="1"/>
</dbReference>
<comment type="similarity">
    <text evidence="1 4">Belongs to the universal ribosomal protein uL22 family.</text>
</comment>
<evidence type="ECO:0000256" key="6">
    <source>
        <dbReference type="RuleBase" id="RU004008"/>
    </source>
</evidence>
<comment type="subunit">
    <text evidence="5">Part of the 50S ribosomal subunit.</text>
</comment>
<evidence type="ECO:0000256" key="1">
    <source>
        <dbReference type="ARBA" id="ARBA00009451"/>
    </source>
</evidence>
<dbReference type="GO" id="GO:0019843">
    <property type="term" value="F:rRNA binding"/>
    <property type="evidence" value="ECO:0007669"/>
    <property type="project" value="UniProtKB-KW"/>
</dbReference>
<dbReference type="EMBL" id="PEVB01000022">
    <property type="protein sequence ID" value="PIV07745.1"/>
    <property type="molecule type" value="Genomic_DNA"/>
</dbReference>
<keyword evidence="5" id="KW-0694">RNA-binding</keyword>
<comment type="caution">
    <text evidence="7">The sequence shown here is derived from an EMBL/GenBank/DDBJ whole genome shotgun (WGS) entry which is preliminary data.</text>
</comment>
<protein>
    <recommendedName>
        <fullName evidence="6">50S ribosomal protein L22</fullName>
    </recommendedName>
</protein>
<proteinExistence type="inferred from homology"/>
<evidence type="ECO:0000256" key="2">
    <source>
        <dbReference type="ARBA" id="ARBA00022980"/>
    </source>
</evidence>
<dbReference type="GO" id="GO:0015934">
    <property type="term" value="C:large ribosomal subunit"/>
    <property type="evidence" value="ECO:0007669"/>
    <property type="project" value="InterPro"/>
</dbReference>
<keyword evidence="5" id="KW-0699">rRNA-binding</keyword>
<reference evidence="8" key="1">
    <citation type="submission" date="2017-09" db="EMBL/GenBank/DDBJ databases">
        <title>Depth-based differentiation of microbial function through sediment-hosted aquifers and enrichment of novel symbionts in the deep terrestrial subsurface.</title>
        <authorList>
            <person name="Probst A.J."/>
            <person name="Ladd B."/>
            <person name="Jarett J.K."/>
            <person name="Geller-Mcgrath D.E."/>
            <person name="Sieber C.M.K."/>
            <person name="Emerson J.B."/>
            <person name="Anantharaman K."/>
            <person name="Thomas B.C."/>
            <person name="Malmstrom R."/>
            <person name="Stieglmeier M."/>
            <person name="Klingl A."/>
            <person name="Woyke T."/>
            <person name="Ryan C.M."/>
            <person name="Banfield J.F."/>
        </authorList>
    </citation>
    <scope>NUCLEOTIDE SEQUENCE [LARGE SCALE GENOMIC DNA]</scope>
</reference>
<evidence type="ECO:0000313" key="7">
    <source>
        <dbReference type="EMBL" id="PIV07745.1"/>
    </source>
</evidence>
<comment type="function">
    <text evidence="6">This protein binds specifically to 23S rRNA; its binding is stimulated by other ribosomal proteins, e.g., L4, L17, and L20. It is important during the early stages of 50S assembly. It makes multiple contacts with different domains of the 23S rRNA in the assembled 50S subunit and ribosome.</text>
</comment>
<evidence type="ECO:0000256" key="4">
    <source>
        <dbReference type="RuleBase" id="RU004005"/>
    </source>
</evidence>
<dbReference type="AlphaFoldDB" id="A0A2M7BQG2"/>
<dbReference type="Gene3D" id="3.90.470.10">
    <property type="entry name" value="Ribosomal protein L22/L17"/>
    <property type="match status" value="1"/>
</dbReference>
<organism evidence="7 8">
    <name type="scientific">Candidatus Shapirobacteria bacterium CG03_land_8_20_14_0_80_35_14</name>
    <dbReference type="NCBI Taxonomy" id="1974878"/>
    <lineage>
        <taxon>Bacteria</taxon>
        <taxon>Candidatus Shapironibacteriota</taxon>
    </lineage>
</organism>